<organism evidence="8 9">
    <name type="scientific">Didymella rabiei</name>
    <name type="common">Chickpea ascochyta blight fungus</name>
    <name type="synonym">Mycosphaerella rabiei</name>
    <dbReference type="NCBI Taxonomy" id="5454"/>
    <lineage>
        <taxon>Eukaryota</taxon>
        <taxon>Fungi</taxon>
        <taxon>Dikarya</taxon>
        <taxon>Ascomycota</taxon>
        <taxon>Pezizomycotina</taxon>
        <taxon>Dothideomycetes</taxon>
        <taxon>Pleosporomycetidae</taxon>
        <taxon>Pleosporales</taxon>
        <taxon>Pleosporineae</taxon>
        <taxon>Didymellaceae</taxon>
        <taxon>Ascochyta</taxon>
    </lineage>
</organism>
<proteinExistence type="inferred from homology"/>
<dbReference type="AlphaFoldDB" id="A0A163M0H6"/>
<evidence type="ECO:0000256" key="3">
    <source>
        <dbReference type="ARBA" id="ARBA00022723"/>
    </source>
</evidence>
<dbReference type="InterPro" id="IPR003154">
    <property type="entry name" value="S1/P1nuclease"/>
</dbReference>
<dbReference type="SUPFAM" id="SSF48537">
    <property type="entry name" value="Phospholipase C/P1 nuclease"/>
    <property type="match status" value="1"/>
</dbReference>
<evidence type="ECO:0000313" key="9">
    <source>
        <dbReference type="Proteomes" id="UP000076837"/>
    </source>
</evidence>
<keyword evidence="7" id="KW-0325">Glycoprotein</keyword>
<dbReference type="Pfam" id="PF02265">
    <property type="entry name" value="S1-P1_nuclease"/>
    <property type="match status" value="1"/>
</dbReference>
<dbReference type="GO" id="GO:0016788">
    <property type="term" value="F:hydrolase activity, acting on ester bonds"/>
    <property type="evidence" value="ECO:0007669"/>
    <property type="project" value="InterPro"/>
</dbReference>
<reference evidence="8 9" key="1">
    <citation type="journal article" date="2016" name="Sci. Rep.">
        <title>Draft genome sequencing and secretome analysis of fungal phytopathogen Ascochyta rabiei provides insight into the necrotrophic effector repertoire.</title>
        <authorList>
            <person name="Verma S."/>
            <person name="Gazara R.K."/>
            <person name="Nizam S."/>
            <person name="Parween S."/>
            <person name="Chattopadhyay D."/>
            <person name="Verma P.K."/>
        </authorList>
    </citation>
    <scope>NUCLEOTIDE SEQUENCE [LARGE SCALE GENOMIC DNA]</scope>
    <source>
        <strain evidence="8 9">ArDII</strain>
    </source>
</reference>
<dbReference type="GO" id="GO:0004519">
    <property type="term" value="F:endonuclease activity"/>
    <property type="evidence" value="ECO:0007669"/>
    <property type="project" value="UniProtKB-KW"/>
</dbReference>
<evidence type="ECO:0000256" key="2">
    <source>
        <dbReference type="ARBA" id="ARBA00022722"/>
    </source>
</evidence>
<keyword evidence="2" id="KW-0540">Nuclease</keyword>
<protein>
    <submittedName>
        <fullName evidence="8">Endonuclease</fullName>
    </submittedName>
</protein>
<sequence length="334" mass="36090">MVHLKSTLLASMAAAPSAYAWGSLGHTTVAYIAQNLVSPDTKQFAQRILSDTSASYLANVATWADSYRYTAEGTFSAPLHFIDALDSPPKQCNVNYDRDCPEEGCIVSAIANYSTRAVTEDVGLAEQQKALKWVIHFVGDIHQPLHVENLEVGGNLVNVTFNGARTNLHAAWDTAIPQKLAGNYSLANAQKWANTLTKEIKTGSYSKESKTWSKGLEAKEPVDSAMVWASDANSFVCTTVVPNGPDAVRNQELSGAYYESVIPVVQKQIAKAGFRLAAWLDAIVENAGEGVAKGDDGKYGLSKREFAFEAWQLDAKAKRAAFGPDCGCGEEHAH</sequence>
<dbReference type="CDD" id="cd11010">
    <property type="entry name" value="S1-P1_nuclease"/>
    <property type="match status" value="1"/>
</dbReference>
<dbReference type="STRING" id="5454.A0A163M0H6"/>
<dbReference type="Gene3D" id="1.10.575.10">
    <property type="entry name" value="P1 Nuclease"/>
    <property type="match status" value="1"/>
</dbReference>
<dbReference type="GO" id="GO:0003676">
    <property type="term" value="F:nucleic acid binding"/>
    <property type="evidence" value="ECO:0007669"/>
    <property type="project" value="InterPro"/>
</dbReference>
<comment type="caution">
    <text evidence="8">The sequence shown here is derived from an EMBL/GenBank/DDBJ whole genome shotgun (WGS) entry which is preliminary data.</text>
</comment>
<dbReference type="EMBL" id="JYNV01000025">
    <property type="protein sequence ID" value="KZM28289.1"/>
    <property type="molecule type" value="Genomic_DNA"/>
</dbReference>
<evidence type="ECO:0000256" key="6">
    <source>
        <dbReference type="ARBA" id="ARBA00023157"/>
    </source>
</evidence>
<keyword evidence="5" id="KW-0378">Hydrolase</keyword>
<dbReference type="OrthoDB" id="441446at2759"/>
<dbReference type="InterPro" id="IPR008947">
    <property type="entry name" value="PLipase_C/P1_nuclease_dom_sf"/>
</dbReference>
<evidence type="ECO:0000256" key="1">
    <source>
        <dbReference type="ARBA" id="ARBA00009547"/>
    </source>
</evidence>
<dbReference type="PANTHER" id="PTHR33146">
    <property type="entry name" value="ENDONUCLEASE 4"/>
    <property type="match status" value="1"/>
</dbReference>
<comment type="similarity">
    <text evidence="1">Belongs to the nuclease type I family.</text>
</comment>
<keyword evidence="4 8" id="KW-0255">Endonuclease</keyword>
<evidence type="ECO:0000256" key="7">
    <source>
        <dbReference type="ARBA" id="ARBA00023180"/>
    </source>
</evidence>
<dbReference type="Proteomes" id="UP000076837">
    <property type="component" value="Unassembled WGS sequence"/>
</dbReference>
<dbReference type="PANTHER" id="PTHR33146:SF26">
    <property type="entry name" value="ENDONUCLEASE 4"/>
    <property type="match status" value="1"/>
</dbReference>
<dbReference type="FunFam" id="1.10.575.10:FF:000004">
    <property type="entry name" value="Nuclease S1"/>
    <property type="match status" value="1"/>
</dbReference>
<name>A0A163M0H6_DIDRA</name>
<keyword evidence="6" id="KW-1015">Disulfide bond</keyword>
<dbReference type="GO" id="GO:0046872">
    <property type="term" value="F:metal ion binding"/>
    <property type="evidence" value="ECO:0007669"/>
    <property type="project" value="UniProtKB-KW"/>
</dbReference>
<accession>A0A163M0H6</accession>
<dbReference type="GO" id="GO:0006308">
    <property type="term" value="P:DNA catabolic process"/>
    <property type="evidence" value="ECO:0007669"/>
    <property type="project" value="InterPro"/>
</dbReference>
<keyword evidence="3" id="KW-0479">Metal-binding</keyword>
<evidence type="ECO:0000313" key="8">
    <source>
        <dbReference type="EMBL" id="KZM28289.1"/>
    </source>
</evidence>
<evidence type="ECO:0000256" key="5">
    <source>
        <dbReference type="ARBA" id="ARBA00022801"/>
    </source>
</evidence>
<keyword evidence="9" id="KW-1185">Reference proteome</keyword>
<gene>
    <name evidence="8" type="ORF">ST47_g566</name>
</gene>
<evidence type="ECO:0000256" key="4">
    <source>
        <dbReference type="ARBA" id="ARBA00022759"/>
    </source>
</evidence>